<dbReference type="SUPFAM" id="SSF56672">
    <property type="entry name" value="DNA/RNA polymerases"/>
    <property type="match status" value="1"/>
</dbReference>
<comment type="caution">
    <text evidence="8">The sequence shown here is derived from an EMBL/GenBank/DDBJ whole genome shotgun (WGS) entry which is preliminary data.</text>
</comment>
<sequence length="158" mass="18249">MNSKGKLKKTFEDLEGFVVIVDNLLIYRATIEEHDKCLLAILERARLCGFRFNKSTDLTVDALSHALGAYLSSNGNVIPYISRSLNKTEPKYAQLEKELYAIVFWCKQFYYYLYGRKVNAKADHKPLDNIVSKPLKKAPTRIQQILLQIQPYDLTLIF</sequence>
<dbReference type="InterPro" id="IPR043502">
    <property type="entry name" value="DNA/RNA_pol_sf"/>
</dbReference>
<evidence type="ECO:0000256" key="5">
    <source>
        <dbReference type="ARBA" id="ARBA00022801"/>
    </source>
</evidence>
<keyword evidence="3" id="KW-0540">Nuclease</keyword>
<dbReference type="InterPro" id="IPR043128">
    <property type="entry name" value="Rev_trsase/Diguanyl_cyclase"/>
</dbReference>
<evidence type="ECO:0000256" key="4">
    <source>
        <dbReference type="ARBA" id="ARBA00022759"/>
    </source>
</evidence>
<dbReference type="GO" id="GO:0003964">
    <property type="term" value="F:RNA-directed DNA polymerase activity"/>
    <property type="evidence" value="ECO:0007669"/>
    <property type="project" value="UniProtKB-KW"/>
</dbReference>
<dbReference type="PANTHER" id="PTHR37984:SF5">
    <property type="entry name" value="PROTEIN NYNRIN-LIKE"/>
    <property type="match status" value="1"/>
</dbReference>
<dbReference type="PANTHER" id="PTHR37984">
    <property type="entry name" value="PROTEIN CBG26694"/>
    <property type="match status" value="1"/>
</dbReference>
<evidence type="ECO:0000313" key="8">
    <source>
        <dbReference type="EMBL" id="KAK2709148.1"/>
    </source>
</evidence>
<dbReference type="GO" id="GO:0004519">
    <property type="term" value="F:endonuclease activity"/>
    <property type="evidence" value="ECO:0007669"/>
    <property type="project" value="UniProtKB-KW"/>
</dbReference>
<evidence type="ECO:0000313" key="9">
    <source>
        <dbReference type="Proteomes" id="UP001187531"/>
    </source>
</evidence>
<dbReference type="InterPro" id="IPR041373">
    <property type="entry name" value="RT_RNaseH"/>
</dbReference>
<accession>A0AA88HD27</accession>
<protein>
    <recommendedName>
        <fullName evidence="7">Reverse transcriptase RNase H-like domain-containing protein</fullName>
    </recommendedName>
</protein>
<dbReference type="Gene3D" id="3.30.70.270">
    <property type="match status" value="1"/>
</dbReference>
<keyword evidence="1" id="KW-0808">Transferase</keyword>
<proteinExistence type="predicted"/>
<evidence type="ECO:0000259" key="7">
    <source>
        <dbReference type="Pfam" id="PF17917"/>
    </source>
</evidence>
<keyword evidence="9" id="KW-1185">Reference proteome</keyword>
<keyword evidence="2" id="KW-0548">Nucleotidyltransferase</keyword>
<reference evidence="8" key="1">
    <citation type="submission" date="2023-07" db="EMBL/GenBank/DDBJ databases">
        <title>Chromosome-level genome assembly of Artemia franciscana.</title>
        <authorList>
            <person name="Jo E."/>
        </authorList>
    </citation>
    <scope>NUCLEOTIDE SEQUENCE</scope>
    <source>
        <tissue evidence="8">Whole body</tissue>
    </source>
</reference>
<evidence type="ECO:0000256" key="1">
    <source>
        <dbReference type="ARBA" id="ARBA00022679"/>
    </source>
</evidence>
<keyword evidence="6" id="KW-0695">RNA-directed DNA polymerase</keyword>
<dbReference type="GO" id="GO:0016787">
    <property type="term" value="F:hydrolase activity"/>
    <property type="evidence" value="ECO:0007669"/>
    <property type="project" value="UniProtKB-KW"/>
</dbReference>
<evidence type="ECO:0000256" key="6">
    <source>
        <dbReference type="ARBA" id="ARBA00022918"/>
    </source>
</evidence>
<dbReference type="Pfam" id="PF17917">
    <property type="entry name" value="RT_RNaseH"/>
    <property type="match status" value="1"/>
</dbReference>
<evidence type="ECO:0000256" key="2">
    <source>
        <dbReference type="ARBA" id="ARBA00022695"/>
    </source>
</evidence>
<dbReference type="EMBL" id="JAVRJZ010000017">
    <property type="protein sequence ID" value="KAK2709148.1"/>
    <property type="molecule type" value="Genomic_DNA"/>
</dbReference>
<dbReference type="AlphaFoldDB" id="A0AA88HD27"/>
<keyword evidence="5" id="KW-0378">Hydrolase</keyword>
<name>A0AA88HD27_ARTSF</name>
<dbReference type="InterPro" id="IPR050951">
    <property type="entry name" value="Retrovirus_Pol_polyprotein"/>
</dbReference>
<feature type="domain" description="Reverse transcriptase RNase H-like" evidence="7">
    <location>
        <begin position="52"/>
        <end position="152"/>
    </location>
</feature>
<dbReference type="Proteomes" id="UP001187531">
    <property type="component" value="Unassembled WGS sequence"/>
</dbReference>
<keyword evidence="4" id="KW-0255">Endonuclease</keyword>
<gene>
    <name evidence="8" type="ORF">QYM36_012966</name>
</gene>
<evidence type="ECO:0000256" key="3">
    <source>
        <dbReference type="ARBA" id="ARBA00022722"/>
    </source>
</evidence>
<organism evidence="8 9">
    <name type="scientific">Artemia franciscana</name>
    <name type="common">Brine shrimp</name>
    <name type="synonym">Artemia sanfranciscana</name>
    <dbReference type="NCBI Taxonomy" id="6661"/>
    <lineage>
        <taxon>Eukaryota</taxon>
        <taxon>Metazoa</taxon>
        <taxon>Ecdysozoa</taxon>
        <taxon>Arthropoda</taxon>
        <taxon>Crustacea</taxon>
        <taxon>Branchiopoda</taxon>
        <taxon>Anostraca</taxon>
        <taxon>Artemiidae</taxon>
        <taxon>Artemia</taxon>
    </lineage>
</organism>